<dbReference type="EMBL" id="JABEQJ010000008">
    <property type="protein sequence ID" value="MBB2160087.1"/>
    <property type="molecule type" value="Genomic_DNA"/>
</dbReference>
<feature type="region of interest" description="Disordered" evidence="1">
    <location>
        <begin position="54"/>
        <end position="73"/>
    </location>
</feature>
<proteinExistence type="predicted"/>
<evidence type="ECO:0000313" key="2">
    <source>
        <dbReference type="EMBL" id="MBB2160087.1"/>
    </source>
</evidence>
<dbReference type="AlphaFoldDB" id="A0A7W4IC91"/>
<protein>
    <submittedName>
        <fullName evidence="2">Uncharacterized protein</fullName>
    </submittedName>
</protein>
<dbReference type="Proteomes" id="UP000589085">
    <property type="component" value="Unassembled WGS sequence"/>
</dbReference>
<sequence length="73" mass="7859">MSKIVRVVAKHPETLRDASGRLVGAEPFEVDLRDAFWRRLWGWKDIVAAPATNAATPAVKTASTAATPTEGKA</sequence>
<organism evidence="2 3">
    <name type="scientific">Gluconacetobacter sacchari</name>
    <dbReference type="NCBI Taxonomy" id="92759"/>
    <lineage>
        <taxon>Bacteria</taxon>
        <taxon>Pseudomonadati</taxon>
        <taxon>Pseudomonadota</taxon>
        <taxon>Alphaproteobacteria</taxon>
        <taxon>Acetobacterales</taxon>
        <taxon>Acetobacteraceae</taxon>
        <taxon>Gluconacetobacter</taxon>
    </lineage>
</organism>
<dbReference type="RefSeq" id="WP_182996949.1">
    <property type="nucleotide sequence ID" value="NZ_JABEQJ010000008.1"/>
</dbReference>
<evidence type="ECO:0000313" key="3">
    <source>
        <dbReference type="Proteomes" id="UP000589085"/>
    </source>
</evidence>
<name>A0A7W4IC91_9PROT</name>
<evidence type="ECO:0000256" key="1">
    <source>
        <dbReference type="SAM" id="MobiDB-lite"/>
    </source>
</evidence>
<reference evidence="2 3" key="1">
    <citation type="submission" date="2020-04" db="EMBL/GenBank/DDBJ databases">
        <title>Description of novel Gluconacetobacter.</title>
        <authorList>
            <person name="Sombolestani A."/>
        </authorList>
    </citation>
    <scope>NUCLEOTIDE SEQUENCE [LARGE SCALE GENOMIC DNA]</scope>
    <source>
        <strain evidence="2 3">LMG 19747</strain>
    </source>
</reference>
<accession>A0A7W4IC91</accession>
<comment type="caution">
    <text evidence="2">The sequence shown here is derived from an EMBL/GenBank/DDBJ whole genome shotgun (WGS) entry which is preliminary data.</text>
</comment>
<gene>
    <name evidence="2" type="ORF">HLH48_07855</name>
</gene>